<accession>A0ABN8YAW8</accession>
<dbReference type="EMBL" id="OX459954">
    <property type="protein sequence ID" value="CAI9158680.1"/>
    <property type="molecule type" value="Genomic_DNA"/>
</dbReference>
<proteinExistence type="predicted"/>
<evidence type="ECO:0000313" key="1">
    <source>
        <dbReference type="EMBL" id="CAI9158680.1"/>
    </source>
</evidence>
<keyword evidence="2" id="KW-1185">Reference proteome</keyword>
<evidence type="ECO:0000313" key="2">
    <source>
        <dbReference type="Proteomes" id="UP001176941"/>
    </source>
</evidence>
<name>A0ABN8YAW8_RANTA</name>
<protein>
    <submittedName>
        <fullName evidence="1">Uncharacterized protein</fullName>
    </submittedName>
</protein>
<dbReference type="Proteomes" id="UP001176941">
    <property type="component" value="Chromosome 18"/>
</dbReference>
<reference evidence="1" key="1">
    <citation type="submission" date="2023-04" db="EMBL/GenBank/DDBJ databases">
        <authorList>
            <consortium name="ELIXIR-Norway"/>
        </authorList>
    </citation>
    <scope>NUCLEOTIDE SEQUENCE [LARGE SCALE GENOMIC DNA]</scope>
</reference>
<sequence length="104" mass="12000">MDLTVESGFFEWHCASVSRWVQQTTLDRGVWWVQSVGPELDAAERLNSKCGRLMCPVEISGVLWLTLGFSTWSSCELHRPHQLRMWNWCFLGCGFFKNSSKLSI</sequence>
<organism evidence="1 2">
    <name type="scientific">Rangifer tarandus platyrhynchus</name>
    <name type="common">Svalbard reindeer</name>
    <dbReference type="NCBI Taxonomy" id="3082113"/>
    <lineage>
        <taxon>Eukaryota</taxon>
        <taxon>Metazoa</taxon>
        <taxon>Chordata</taxon>
        <taxon>Craniata</taxon>
        <taxon>Vertebrata</taxon>
        <taxon>Euteleostomi</taxon>
        <taxon>Mammalia</taxon>
        <taxon>Eutheria</taxon>
        <taxon>Laurasiatheria</taxon>
        <taxon>Artiodactyla</taxon>
        <taxon>Ruminantia</taxon>
        <taxon>Pecora</taxon>
        <taxon>Cervidae</taxon>
        <taxon>Odocoileinae</taxon>
        <taxon>Rangifer</taxon>
    </lineage>
</organism>
<gene>
    <name evidence="1" type="ORF">MRATA1EN1_LOCUS7642</name>
</gene>